<gene>
    <name evidence="3" type="ORF">ACEWY4_027408</name>
</gene>
<reference evidence="3 4" key="1">
    <citation type="submission" date="2024-09" db="EMBL/GenBank/DDBJ databases">
        <title>A chromosome-level genome assembly of Gray's grenadier anchovy, Coilia grayii.</title>
        <authorList>
            <person name="Fu Z."/>
        </authorList>
    </citation>
    <scope>NUCLEOTIDE SEQUENCE [LARGE SCALE GENOMIC DNA]</scope>
    <source>
        <strain evidence="3">G4</strain>
        <tissue evidence="3">Muscle</tissue>
    </source>
</reference>
<dbReference type="SMART" id="SM00186">
    <property type="entry name" value="FBG"/>
    <property type="match status" value="1"/>
</dbReference>
<keyword evidence="4" id="KW-1185">Reference proteome</keyword>
<proteinExistence type="predicted"/>
<name>A0ABD1IPR6_9TELE</name>
<dbReference type="InterPro" id="IPR014716">
    <property type="entry name" value="Fibrinogen_a/b/g_C_1"/>
</dbReference>
<dbReference type="Proteomes" id="UP001591681">
    <property type="component" value="Unassembled WGS sequence"/>
</dbReference>
<comment type="caution">
    <text evidence="3">The sequence shown here is derived from an EMBL/GenBank/DDBJ whole genome shotgun (WGS) entry which is preliminary data.</text>
</comment>
<feature type="domain" description="Fibrinogen C-terminal" evidence="2">
    <location>
        <begin position="21"/>
        <end position="257"/>
    </location>
</feature>
<dbReference type="SUPFAM" id="SSF56496">
    <property type="entry name" value="Fibrinogen C-terminal domain-like"/>
    <property type="match status" value="1"/>
</dbReference>
<sequence>MPSTLVSQRRGIYGLAWGRGAHTERAENECSKGSPESGIFRNISGHLAPAHRMESRQIGDGMSSNVIFSEEVWCDMETMGGGWMLVQKRHNGSVDFHRTWREYKQGFGGASGEHWLGNSALHRISTSRDYSLLVLLRDADGNEAHSLYAHFHISDEDKNYSLHARGFSGTAGKTSSLTRSGTMFSTKDRDNDFCSCKCAQMASGGWWFEACGPSNLNGVYYPGTGVSKVAYNSIKWYYWKGPSLRATMTAMMLRPADF</sequence>
<organism evidence="3 4">
    <name type="scientific">Coilia grayii</name>
    <name type="common">Gray's grenadier anchovy</name>
    <dbReference type="NCBI Taxonomy" id="363190"/>
    <lineage>
        <taxon>Eukaryota</taxon>
        <taxon>Metazoa</taxon>
        <taxon>Chordata</taxon>
        <taxon>Craniata</taxon>
        <taxon>Vertebrata</taxon>
        <taxon>Euteleostomi</taxon>
        <taxon>Actinopterygii</taxon>
        <taxon>Neopterygii</taxon>
        <taxon>Teleostei</taxon>
        <taxon>Clupei</taxon>
        <taxon>Clupeiformes</taxon>
        <taxon>Clupeoidei</taxon>
        <taxon>Engraulidae</taxon>
        <taxon>Coilinae</taxon>
        <taxon>Coilia</taxon>
    </lineage>
</organism>
<evidence type="ECO:0000313" key="4">
    <source>
        <dbReference type="Proteomes" id="UP001591681"/>
    </source>
</evidence>
<keyword evidence="1" id="KW-1015">Disulfide bond</keyword>
<dbReference type="InterPro" id="IPR020837">
    <property type="entry name" value="Fibrinogen_CS"/>
</dbReference>
<dbReference type="EMBL" id="JBHFQA010000027">
    <property type="protein sequence ID" value="KAL2076991.1"/>
    <property type="molecule type" value="Genomic_DNA"/>
</dbReference>
<dbReference type="Gene3D" id="3.90.215.10">
    <property type="entry name" value="Gamma Fibrinogen, chain A, domain 1"/>
    <property type="match status" value="1"/>
</dbReference>
<dbReference type="Pfam" id="PF00147">
    <property type="entry name" value="Fibrinogen_C"/>
    <property type="match status" value="1"/>
</dbReference>
<evidence type="ECO:0000259" key="2">
    <source>
        <dbReference type="PROSITE" id="PS51406"/>
    </source>
</evidence>
<evidence type="ECO:0000313" key="3">
    <source>
        <dbReference type="EMBL" id="KAL2076991.1"/>
    </source>
</evidence>
<dbReference type="InterPro" id="IPR002181">
    <property type="entry name" value="Fibrinogen_a/b/g_C_dom"/>
</dbReference>
<dbReference type="AlphaFoldDB" id="A0ABD1IPR6"/>
<dbReference type="PANTHER" id="PTHR19143:SF243">
    <property type="entry name" value="ANGIOPOIETIN-2"/>
    <property type="match status" value="1"/>
</dbReference>
<evidence type="ECO:0000256" key="1">
    <source>
        <dbReference type="ARBA" id="ARBA00023157"/>
    </source>
</evidence>
<dbReference type="CDD" id="cd00087">
    <property type="entry name" value="FReD"/>
    <property type="match status" value="1"/>
</dbReference>
<dbReference type="PANTHER" id="PTHR19143">
    <property type="entry name" value="FIBRINOGEN/TENASCIN/ANGIOPOEITIN"/>
    <property type="match status" value="1"/>
</dbReference>
<dbReference type="InterPro" id="IPR036056">
    <property type="entry name" value="Fibrinogen-like_C"/>
</dbReference>
<accession>A0ABD1IPR6</accession>
<protein>
    <recommendedName>
        <fullName evidence="2">Fibrinogen C-terminal domain-containing protein</fullName>
    </recommendedName>
</protein>
<dbReference type="InterPro" id="IPR050373">
    <property type="entry name" value="Fibrinogen_C-term_domain"/>
</dbReference>
<dbReference type="PROSITE" id="PS51406">
    <property type="entry name" value="FIBRINOGEN_C_2"/>
    <property type="match status" value="1"/>
</dbReference>
<dbReference type="PROSITE" id="PS00514">
    <property type="entry name" value="FIBRINOGEN_C_1"/>
    <property type="match status" value="1"/>
</dbReference>